<feature type="transmembrane region" description="Helical" evidence="14">
    <location>
        <begin position="149"/>
        <end position="175"/>
    </location>
</feature>
<evidence type="ECO:0000256" key="8">
    <source>
        <dbReference type="ARBA" id="ARBA00022989"/>
    </source>
</evidence>
<dbReference type="GO" id="GO:0005886">
    <property type="term" value="C:plasma membrane"/>
    <property type="evidence" value="ECO:0007669"/>
    <property type="project" value="UniProtKB-SubCell"/>
</dbReference>
<feature type="transmembrane region" description="Helical" evidence="14">
    <location>
        <begin position="217"/>
        <end position="238"/>
    </location>
</feature>
<dbReference type="AlphaFoldDB" id="A0A849I151"/>
<feature type="transmembrane region" description="Helical" evidence="14">
    <location>
        <begin position="80"/>
        <end position="102"/>
    </location>
</feature>
<dbReference type="GO" id="GO:0009252">
    <property type="term" value="P:peptidoglycan biosynthetic process"/>
    <property type="evidence" value="ECO:0007669"/>
    <property type="project" value="UniProtKB-KW"/>
</dbReference>
<dbReference type="PANTHER" id="PTHR30622:SF3">
    <property type="entry name" value="UNDECAPRENYL-DIPHOSPHATASE"/>
    <property type="match status" value="1"/>
</dbReference>
<evidence type="ECO:0000256" key="6">
    <source>
        <dbReference type="ARBA" id="ARBA00022692"/>
    </source>
</evidence>
<keyword evidence="8 14" id="KW-1133">Transmembrane helix</keyword>
<evidence type="ECO:0000313" key="15">
    <source>
        <dbReference type="EMBL" id="NNM71068.1"/>
    </source>
</evidence>
<dbReference type="HAMAP" id="MF_01006">
    <property type="entry name" value="Undec_diphosphatase"/>
    <property type="match status" value="1"/>
</dbReference>
<comment type="similarity">
    <text evidence="2 14">Belongs to the UppP family.</text>
</comment>
<feature type="transmembrane region" description="Helical" evidence="14">
    <location>
        <begin position="250"/>
        <end position="267"/>
    </location>
</feature>
<gene>
    <name evidence="14" type="primary">uppP</name>
    <name evidence="15" type="ORF">HJG44_01480</name>
</gene>
<dbReference type="RefSeq" id="WP_171216572.1">
    <property type="nucleotide sequence ID" value="NZ_JABEPP010000001.1"/>
</dbReference>
<comment type="catalytic activity">
    <reaction evidence="13 14">
        <text>di-trans,octa-cis-undecaprenyl diphosphate + H2O = di-trans,octa-cis-undecaprenyl phosphate + phosphate + H(+)</text>
        <dbReference type="Rhea" id="RHEA:28094"/>
        <dbReference type="ChEBI" id="CHEBI:15377"/>
        <dbReference type="ChEBI" id="CHEBI:15378"/>
        <dbReference type="ChEBI" id="CHEBI:43474"/>
        <dbReference type="ChEBI" id="CHEBI:58405"/>
        <dbReference type="ChEBI" id="CHEBI:60392"/>
        <dbReference type="EC" id="3.6.1.27"/>
    </reaction>
</comment>
<comment type="subcellular location">
    <subcellularLocation>
        <location evidence="1 14">Cell membrane</location>
        <topology evidence="1 14">Multi-pass membrane protein</topology>
    </subcellularLocation>
</comment>
<evidence type="ECO:0000256" key="12">
    <source>
        <dbReference type="ARBA" id="ARBA00032932"/>
    </source>
</evidence>
<evidence type="ECO:0000256" key="13">
    <source>
        <dbReference type="ARBA" id="ARBA00047594"/>
    </source>
</evidence>
<dbReference type="Pfam" id="PF02673">
    <property type="entry name" value="BacA"/>
    <property type="match status" value="1"/>
</dbReference>
<protein>
    <recommendedName>
        <fullName evidence="4 14">Undecaprenyl-diphosphatase</fullName>
        <ecNumber evidence="3 14">3.6.1.27</ecNumber>
    </recommendedName>
    <alternativeName>
        <fullName evidence="12 14">Bacitracin resistance protein</fullName>
    </alternativeName>
    <alternativeName>
        <fullName evidence="11 14">Undecaprenyl pyrophosphate phosphatase</fullName>
    </alternativeName>
</protein>
<keyword evidence="5 14" id="KW-1003">Cell membrane</keyword>
<keyword evidence="14" id="KW-0133">Cell shape</keyword>
<comment type="miscellaneous">
    <text evidence="14">Bacitracin is thought to be involved in the inhibition of peptidoglycan synthesis by sequestering undecaprenyl diphosphate, thereby reducing the pool of lipid carrier available.</text>
</comment>
<feature type="transmembrane region" description="Helical" evidence="14">
    <location>
        <begin position="108"/>
        <end position="129"/>
    </location>
</feature>
<keyword evidence="14" id="KW-0573">Peptidoglycan synthesis</keyword>
<evidence type="ECO:0000256" key="1">
    <source>
        <dbReference type="ARBA" id="ARBA00004651"/>
    </source>
</evidence>
<sequence>MTAIQLLQSLILGFVEGFTEFLPVSSTGHLLLLQHFFGLSGEANKTFAILVQLGAILAIVSAYFGRLLRVAQDLPREPAARYFVIGVLIAFLPAAIVGALLHGFIKGVLFNPLIVCISLIAGGFVLMIIDQVDLKPRYNDATSFPLRMYVGIGCVQCLAMIPGVSRSGATIVGAMLLGADKRSAAEFSFFLAMPTMAGAFAYDLLKSYKLLAFNDVANIAVGFLAAFAAGLFVVKAFLNYISRHGFTPFAWWRILVGSAGLAGLLVVG</sequence>
<evidence type="ECO:0000256" key="14">
    <source>
        <dbReference type="HAMAP-Rule" id="MF_01006"/>
    </source>
</evidence>
<dbReference type="GO" id="GO:0050380">
    <property type="term" value="F:undecaprenyl-diphosphatase activity"/>
    <property type="evidence" value="ECO:0007669"/>
    <property type="project" value="UniProtKB-UniRule"/>
</dbReference>
<evidence type="ECO:0000256" key="4">
    <source>
        <dbReference type="ARBA" id="ARBA00021581"/>
    </source>
</evidence>
<dbReference type="InterPro" id="IPR003824">
    <property type="entry name" value="UppP"/>
</dbReference>
<dbReference type="EMBL" id="JABEPP010000001">
    <property type="protein sequence ID" value="NNM71068.1"/>
    <property type="molecule type" value="Genomic_DNA"/>
</dbReference>
<feature type="transmembrane region" description="Helical" evidence="14">
    <location>
        <begin position="47"/>
        <end position="68"/>
    </location>
</feature>
<evidence type="ECO:0000256" key="7">
    <source>
        <dbReference type="ARBA" id="ARBA00022801"/>
    </source>
</evidence>
<dbReference type="GO" id="GO:0008360">
    <property type="term" value="P:regulation of cell shape"/>
    <property type="evidence" value="ECO:0007669"/>
    <property type="project" value="UniProtKB-KW"/>
</dbReference>
<evidence type="ECO:0000256" key="11">
    <source>
        <dbReference type="ARBA" id="ARBA00032707"/>
    </source>
</evidence>
<comment type="caution">
    <text evidence="15">The sequence shown here is derived from an EMBL/GenBank/DDBJ whole genome shotgun (WGS) entry which is preliminary data.</text>
</comment>
<evidence type="ECO:0000256" key="9">
    <source>
        <dbReference type="ARBA" id="ARBA00023136"/>
    </source>
</evidence>
<dbReference type="NCBIfam" id="TIGR00753">
    <property type="entry name" value="undec_PP_bacA"/>
    <property type="match status" value="1"/>
</dbReference>
<dbReference type="PANTHER" id="PTHR30622">
    <property type="entry name" value="UNDECAPRENYL-DIPHOSPHATASE"/>
    <property type="match status" value="1"/>
</dbReference>
<comment type="function">
    <text evidence="14">Catalyzes the dephosphorylation of undecaprenyl diphosphate (UPP). Confers resistance to bacitracin.</text>
</comment>
<evidence type="ECO:0000256" key="3">
    <source>
        <dbReference type="ARBA" id="ARBA00012374"/>
    </source>
</evidence>
<evidence type="ECO:0000256" key="10">
    <source>
        <dbReference type="ARBA" id="ARBA00023251"/>
    </source>
</evidence>
<dbReference type="NCBIfam" id="NF001390">
    <property type="entry name" value="PRK00281.1-4"/>
    <property type="match status" value="1"/>
</dbReference>
<keyword evidence="10 14" id="KW-0046">Antibiotic resistance</keyword>
<organism evidence="15 16">
    <name type="scientific">Enterovirga aerilata</name>
    <dbReference type="NCBI Taxonomy" id="2730920"/>
    <lineage>
        <taxon>Bacteria</taxon>
        <taxon>Pseudomonadati</taxon>
        <taxon>Pseudomonadota</taxon>
        <taxon>Alphaproteobacteria</taxon>
        <taxon>Hyphomicrobiales</taxon>
        <taxon>Methylobacteriaceae</taxon>
        <taxon>Enterovirga</taxon>
    </lineage>
</organism>
<dbReference type="Proteomes" id="UP000564885">
    <property type="component" value="Unassembled WGS sequence"/>
</dbReference>
<evidence type="ECO:0000313" key="16">
    <source>
        <dbReference type="Proteomes" id="UP000564885"/>
    </source>
</evidence>
<keyword evidence="7 14" id="KW-0378">Hydrolase</keyword>
<name>A0A849I151_9HYPH</name>
<keyword evidence="6 14" id="KW-0812">Transmembrane</keyword>
<dbReference type="GO" id="GO:0071555">
    <property type="term" value="P:cell wall organization"/>
    <property type="evidence" value="ECO:0007669"/>
    <property type="project" value="UniProtKB-KW"/>
</dbReference>
<keyword evidence="14" id="KW-0961">Cell wall biogenesis/degradation</keyword>
<accession>A0A849I151</accession>
<keyword evidence="9 14" id="KW-0472">Membrane</keyword>
<dbReference type="NCBIfam" id="NF001389">
    <property type="entry name" value="PRK00281.1-2"/>
    <property type="match status" value="1"/>
</dbReference>
<feature type="transmembrane region" description="Helical" evidence="14">
    <location>
        <begin position="187"/>
        <end position="205"/>
    </location>
</feature>
<dbReference type="EC" id="3.6.1.27" evidence="3 14"/>
<evidence type="ECO:0000256" key="2">
    <source>
        <dbReference type="ARBA" id="ARBA00010621"/>
    </source>
</evidence>
<dbReference type="GO" id="GO:0046677">
    <property type="term" value="P:response to antibiotic"/>
    <property type="evidence" value="ECO:0007669"/>
    <property type="project" value="UniProtKB-UniRule"/>
</dbReference>
<evidence type="ECO:0000256" key="5">
    <source>
        <dbReference type="ARBA" id="ARBA00022475"/>
    </source>
</evidence>
<keyword evidence="16" id="KW-1185">Reference proteome</keyword>
<reference evidence="15 16" key="1">
    <citation type="submission" date="2020-04" db="EMBL/GenBank/DDBJ databases">
        <title>Enterovirga sp. isolate from soil.</title>
        <authorList>
            <person name="Chea S."/>
            <person name="Kim D.-U."/>
        </authorList>
    </citation>
    <scope>NUCLEOTIDE SEQUENCE [LARGE SCALE GENOMIC DNA]</scope>
    <source>
        <strain evidence="15 16">DB1703</strain>
    </source>
</reference>
<proteinExistence type="inferred from homology"/>